<reference evidence="6" key="1">
    <citation type="journal article" date="2019" name="Int. J. Syst. Evol. Microbiol.">
        <title>The Global Catalogue of Microorganisms (GCM) 10K type strain sequencing project: providing services to taxonomists for standard genome sequencing and annotation.</title>
        <authorList>
            <consortium name="The Broad Institute Genomics Platform"/>
            <consortium name="The Broad Institute Genome Sequencing Center for Infectious Disease"/>
            <person name="Wu L."/>
            <person name="Ma J."/>
        </authorList>
    </citation>
    <scope>NUCLEOTIDE SEQUENCE [LARGE SCALE GENOMIC DNA]</scope>
    <source>
        <strain evidence="6">CCM 7132</strain>
    </source>
</reference>
<dbReference type="InterPro" id="IPR016181">
    <property type="entry name" value="Acyl_CoA_acyltransferase"/>
</dbReference>
<comment type="catalytic activity">
    <reaction evidence="4">
        <text>N-terminal L-arginyl-[protein] + L-leucyl-tRNA(Leu) = N-terminal L-leucyl-L-arginyl-[protein] + tRNA(Leu) + H(+)</text>
        <dbReference type="Rhea" id="RHEA:50416"/>
        <dbReference type="Rhea" id="RHEA-COMP:9613"/>
        <dbReference type="Rhea" id="RHEA-COMP:9622"/>
        <dbReference type="Rhea" id="RHEA-COMP:12672"/>
        <dbReference type="Rhea" id="RHEA-COMP:12673"/>
        <dbReference type="ChEBI" id="CHEBI:15378"/>
        <dbReference type="ChEBI" id="CHEBI:64719"/>
        <dbReference type="ChEBI" id="CHEBI:78442"/>
        <dbReference type="ChEBI" id="CHEBI:78494"/>
        <dbReference type="ChEBI" id="CHEBI:133044"/>
        <dbReference type="EC" id="2.3.2.6"/>
    </reaction>
</comment>
<dbReference type="Proteomes" id="UP000637769">
    <property type="component" value="Unassembled WGS sequence"/>
</dbReference>
<evidence type="ECO:0000313" key="5">
    <source>
        <dbReference type="EMBL" id="GGC21511.1"/>
    </source>
</evidence>
<dbReference type="Gene3D" id="3.30.70.3550">
    <property type="entry name" value="Leucyl/phenylalanyl-tRNA-protein transferase, N-terminal domain"/>
    <property type="match status" value="1"/>
</dbReference>
<comment type="function">
    <text evidence="4">Functions in the N-end rule pathway of protein degradation where it conjugates Leu, Phe and, less efficiently, Met from aminoacyl-tRNAs to the N-termini of proteins containing an N-terminal arginine or lysine.</text>
</comment>
<evidence type="ECO:0000256" key="1">
    <source>
        <dbReference type="ARBA" id="ARBA00022490"/>
    </source>
</evidence>
<dbReference type="NCBIfam" id="TIGR00667">
    <property type="entry name" value="aat"/>
    <property type="match status" value="1"/>
</dbReference>
<comment type="catalytic activity">
    <reaction evidence="4">
        <text>L-phenylalanyl-tRNA(Phe) + an N-terminal L-alpha-aminoacyl-[protein] = an N-terminal L-phenylalanyl-L-alpha-aminoacyl-[protein] + tRNA(Phe)</text>
        <dbReference type="Rhea" id="RHEA:43632"/>
        <dbReference type="Rhea" id="RHEA-COMP:9668"/>
        <dbReference type="Rhea" id="RHEA-COMP:9699"/>
        <dbReference type="Rhea" id="RHEA-COMP:10636"/>
        <dbReference type="Rhea" id="RHEA-COMP:10637"/>
        <dbReference type="ChEBI" id="CHEBI:78442"/>
        <dbReference type="ChEBI" id="CHEBI:78531"/>
        <dbReference type="ChEBI" id="CHEBI:78597"/>
        <dbReference type="ChEBI" id="CHEBI:83561"/>
        <dbReference type="EC" id="2.3.2.6"/>
    </reaction>
</comment>
<dbReference type="PANTHER" id="PTHR30098">
    <property type="entry name" value="LEUCYL/PHENYLALANYL-TRNA--PROTEIN TRANSFERASE"/>
    <property type="match status" value="1"/>
</dbReference>
<evidence type="ECO:0000313" key="6">
    <source>
        <dbReference type="Proteomes" id="UP000637769"/>
    </source>
</evidence>
<dbReference type="PANTHER" id="PTHR30098:SF2">
    <property type="entry name" value="LEUCYL_PHENYLALANYL-TRNA--PROTEIN TRANSFERASE"/>
    <property type="match status" value="1"/>
</dbReference>
<evidence type="ECO:0000256" key="3">
    <source>
        <dbReference type="ARBA" id="ARBA00023315"/>
    </source>
</evidence>
<comment type="catalytic activity">
    <reaction evidence="4">
        <text>N-terminal L-lysyl-[protein] + L-leucyl-tRNA(Leu) = N-terminal L-leucyl-L-lysyl-[protein] + tRNA(Leu) + H(+)</text>
        <dbReference type="Rhea" id="RHEA:12340"/>
        <dbReference type="Rhea" id="RHEA-COMP:9613"/>
        <dbReference type="Rhea" id="RHEA-COMP:9622"/>
        <dbReference type="Rhea" id="RHEA-COMP:12670"/>
        <dbReference type="Rhea" id="RHEA-COMP:12671"/>
        <dbReference type="ChEBI" id="CHEBI:15378"/>
        <dbReference type="ChEBI" id="CHEBI:65249"/>
        <dbReference type="ChEBI" id="CHEBI:78442"/>
        <dbReference type="ChEBI" id="CHEBI:78494"/>
        <dbReference type="ChEBI" id="CHEBI:133043"/>
        <dbReference type="EC" id="2.3.2.6"/>
    </reaction>
</comment>
<organism evidence="5 6">
    <name type="scientific">Asaia siamensis</name>
    <dbReference type="NCBI Taxonomy" id="110479"/>
    <lineage>
        <taxon>Bacteria</taxon>
        <taxon>Pseudomonadati</taxon>
        <taxon>Pseudomonadota</taxon>
        <taxon>Alphaproteobacteria</taxon>
        <taxon>Acetobacterales</taxon>
        <taxon>Acetobacteraceae</taxon>
        <taxon>Asaia</taxon>
    </lineage>
</organism>
<keyword evidence="6" id="KW-1185">Reference proteome</keyword>
<name>A0ABQ1L9E9_9PROT</name>
<proteinExistence type="inferred from homology"/>
<comment type="subcellular location">
    <subcellularLocation>
        <location evidence="4">Cytoplasm</location>
    </subcellularLocation>
</comment>
<dbReference type="InterPro" id="IPR004616">
    <property type="entry name" value="Leu/Phe-tRNA_Trfase"/>
</dbReference>
<comment type="similarity">
    <text evidence="4">Belongs to the L/F-transferase family.</text>
</comment>
<evidence type="ECO:0000256" key="2">
    <source>
        <dbReference type="ARBA" id="ARBA00022679"/>
    </source>
</evidence>
<dbReference type="RefSeq" id="WP_188424970.1">
    <property type="nucleotide sequence ID" value="NZ_BMCH01000001.1"/>
</dbReference>
<dbReference type="SUPFAM" id="SSF55729">
    <property type="entry name" value="Acyl-CoA N-acyltransferases (Nat)"/>
    <property type="match status" value="1"/>
</dbReference>
<sequence>MPPDPIAPQYLLGAYRQGIFPMSESRDSDEISWHRPYERGVLPLDSRFHLSRRLARTVLQGRFDVTSNRCFDEVIRCCAETPGRGGTWISLRLQAQYDLLHRLGYAHSIETWSDGRLVGGLYGVKLGAAFFGESMFSRCTDASKVALVHLVASLRCSGFALLDTQFPTAHLETFGCLAVPDAAYRLMLDHAVAIEASWDEDVTLGRLRQEIIRLRDGIDAR</sequence>
<accession>A0ABQ1L9E9</accession>
<comment type="caution">
    <text evidence="5">The sequence shown here is derived from an EMBL/GenBank/DDBJ whole genome shotgun (WGS) entry which is preliminary data.</text>
</comment>
<keyword evidence="2 4" id="KW-0808">Transferase</keyword>
<keyword evidence="1 4" id="KW-0963">Cytoplasm</keyword>
<keyword evidence="3 4" id="KW-0012">Acyltransferase</keyword>
<dbReference type="InterPro" id="IPR042203">
    <property type="entry name" value="Leu/Phe-tRNA_Trfase_C"/>
</dbReference>
<dbReference type="Gene3D" id="3.40.630.70">
    <property type="entry name" value="Leucyl/phenylalanyl-tRNA-protein transferase, C-terminal domain"/>
    <property type="match status" value="1"/>
</dbReference>
<evidence type="ECO:0000256" key="4">
    <source>
        <dbReference type="HAMAP-Rule" id="MF_00688"/>
    </source>
</evidence>
<dbReference type="GO" id="GO:0016740">
    <property type="term" value="F:transferase activity"/>
    <property type="evidence" value="ECO:0007669"/>
    <property type="project" value="UniProtKB-KW"/>
</dbReference>
<protein>
    <recommendedName>
        <fullName evidence="4">Leucyl/phenylalanyl-tRNA--protein transferase</fullName>
        <ecNumber evidence="4">2.3.2.6</ecNumber>
    </recommendedName>
    <alternativeName>
        <fullName evidence="4">L/F-transferase</fullName>
    </alternativeName>
    <alternativeName>
        <fullName evidence="4">Leucyltransferase</fullName>
    </alternativeName>
    <alternativeName>
        <fullName evidence="4">Phenyalanyltransferase</fullName>
    </alternativeName>
</protein>
<dbReference type="EC" id="2.3.2.6" evidence="4"/>
<dbReference type="Pfam" id="PF03588">
    <property type="entry name" value="Leu_Phe_trans"/>
    <property type="match status" value="1"/>
</dbReference>
<dbReference type="InterPro" id="IPR042221">
    <property type="entry name" value="Leu/Phe-tRNA_Trfase_N"/>
</dbReference>
<gene>
    <name evidence="4 5" type="primary">aat</name>
    <name evidence="5" type="ORF">GCM10007207_03410</name>
</gene>
<dbReference type="HAMAP" id="MF_00688">
    <property type="entry name" value="Leu_Phe_trans"/>
    <property type="match status" value="1"/>
</dbReference>
<dbReference type="EMBL" id="BMCH01000001">
    <property type="protein sequence ID" value="GGC21511.1"/>
    <property type="molecule type" value="Genomic_DNA"/>
</dbReference>